<evidence type="ECO:0000313" key="2">
    <source>
        <dbReference type="Proteomes" id="UP000324222"/>
    </source>
</evidence>
<keyword evidence="2" id="KW-1185">Reference proteome</keyword>
<name>A0A5B7K6A1_PORTR</name>
<sequence length="39" mass="4542">MINFHLYFQHLQNFSFPAAQKSVATKGMHSMKMKRSDLA</sequence>
<protein>
    <submittedName>
        <fullName evidence="1">Uncharacterized protein</fullName>
    </submittedName>
</protein>
<organism evidence="1 2">
    <name type="scientific">Portunus trituberculatus</name>
    <name type="common">Swimming crab</name>
    <name type="synonym">Neptunus trituberculatus</name>
    <dbReference type="NCBI Taxonomy" id="210409"/>
    <lineage>
        <taxon>Eukaryota</taxon>
        <taxon>Metazoa</taxon>
        <taxon>Ecdysozoa</taxon>
        <taxon>Arthropoda</taxon>
        <taxon>Crustacea</taxon>
        <taxon>Multicrustacea</taxon>
        <taxon>Malacostraca</taxon>
        <taxon>Eumalacostraca</taxon>
        <taxon>Eucarida</taxon>
        <taxon>Decapoda</taxon>
        <taxon>Pleocyemata</taxon>
        <taxon>Brachyura</taxon>
        <taxon>Eubrachyura</taxon>
        <taxon>Portunoidea</taxon>
        <taxon>Portunidae</taxon>
        <taxon>Portuninae</taxon>
        <taxon>Portunus</taxon>
    </lineage>
</organism>
<gene>
    <name evidence="1" type="ORF">E2C01_096202</name>
</gene>
<proteinExistence type="predicted"/>
<evidence type="ECO:0000313" key="1">
    <source>
        <dbReference type="EMBL" id="MPD00709.1"/>
    </source>
</evidence>
<dbReference type="EMBL" id="VSRR010124040">
    <property type="protein sequence ID" value="MPD00709.1"/>
    <property type="molecule type" value="Genomic_DNA"/>
</dbReference>
<comment type="caution">
    <text evidence="1">The sequence shown here is derived from an EMBL/GenBank/DDBJ whole genome shotgun (WGS) entry which is preliminary data.</text>
</comment>
<dbReference type="AlphaFoldDB" id="A0A5B7K6A1"/>
<reference evidence="1 2" key="1">
    <citation type="submission" date="2019-05" db="EMBL/GenBank/DDBJ databases">
        <title>Another draft genome of Portunus trituberculatus and its Hox gene families provides insights of decapod evolution.</title>
        <authorList>
            <person name="Jeong J.-H."/>
            <person name="Song I."/>
            <person name="Kim S."/>
            <person name="Choi T."/>
            <person name="Kim D."/>
            <person name="Ryu S."/>
            <person name="Kim W."/>
        </authorList>
    </citation>
    <scope>NUCLEOTIDE SEQUENCE [LARGE SCALE GENOMIC DNA]</scope>
    <source>
        <tissue evidence="1">Muscle</tissue>
    </source>
</reference>
<dbReference type="Proteomes" id="UP000324222">
    <property type="component" value="Unassembled WGS sequence"/>
</dbReference>
<accession>A0A5B7K6A1</accession>